<proteinExistence type="predicted"/>
<gene>
    <name evidence="1" type="ORF">MRB53_002465</name>
</gene>
<comment type="caution">
    <text evidence="1">The sequence shown here is derived from an EMBL/GenBank/DDBJ whole genome shotgun (WGS) entry which is preliminary data.</text>
</comment>
<name>A0ACC2MWZ2_PERAE</name>
<accession>A0ACC2MWZ2</accession>
<dbReference type="EMBL" id="CM056809">
    <property type="protein sequence ID" value="KAJ8649442.1"/>
    <property type="molecule type" value="Genomic_DNA"/>
</dbReference>
<reference evidence="1 2" key="1">
    <citation type="journal article" date="2022" name="Hortic Res">
        <title>A haplotype resolved chromosomal level avocado genome allows analysis of novel avocado genes.</title>
        <authorList>
            <person name="Nath O."/>
            <person name="Fletcher S.J."/>
            <person name="Hayward A."/>
            <person name="Shaw L.M."/>
            <person name="Masouleh A.K."/>
            <person name="Furtado A."/>
            <person name="Henry R.J."/>
            <person name="Mitter N."/>
        </authorList>
    </citation>
    <scope>NUCLEOTIDE SEQUENCE [LARGE SCALE GENOMIC DNA]</scope>
    <source>
        <strain evidence="2">cv. Hass</strain>
    </source>
</reference>
<evidence type="ECO:0000313" key="1">
    <source>
        <dbReference type="EMBL" id="KAJ8649442.1"/>
    </source>
</evidence>
<protein>
    <submittedName>
        <fullName evidence="1">Uncharacterized protein</fullName>
    </submittedName>
</protein>
<keyword evidence="2" id="KW-1185">Reference proteome</keyword>
<organism evidence="1 2">
    <name type="scientific">Persea americana</name>
    <name type="common">Avocado</name>
    <dbReference type="NCBI Taxonomy" id="3435"/>
    <lineage>
        <taxon>Eukaryota</taxon>
        <taxon>Viridiplantae</taxon>
        <taxon>Streptophyta</taxon>
        <taxon>Embryophyta</taxon>
        <taxon>Tracheophyta</taxon>
        <taxon>Spermatophyta</taxon>
        <taxon>Magnoliopsida</taxon>
        <taxon>Magnoliidae</taxon>
        <taxon>Laurales</taxon>
        <taxon>Lauraceae</taxon>
        <taxon>Persea</taxon>
    </lineage>
</organism>
<dbReference type="Proteomes" id="UP001234297">
    <property type="component" value="Chromosome 1"/>
</dbReference>
<sequence>MEVKHIWKEKLQTVDPEPKNYIKKSQEKGEGSKIEAPEFPFYGSSNPQTGAKADFLLSTFSFFSDEETPSNRGDASLPVQKLEQAALCRTFATYEIGVPD</sequence>
<evidence type="ECO:0000313" key="2">
    <source>
        <dbReference type="Proteomes" id="UP001234297"/>
    </source>
</evidence>